<gene>
    <name evidence="10" type="ORF">DEE74_03095</name>
    <name evidence="9" type="ORF">R38712_00643</name>
</gene>
<sequence>MRTKTTLGLMLICGAVLAACGQKEPAAPAASTAAAPAPVQTSTPPAATTVAAAAEPENALGKRTFGNVCSMCHAAGVAGAPKPGDKADWGPRIAQGKETLYKHALEGFNGNKGAMPARGGSTLPDDAIKAAVDYMVAKSQ</sequence>
<dbReference type="Pfam" id="PF13442">
    <property type="entry name" value="Cytochrome_CBB3"/>
    <property type="match status" value="1"/>
</dbReference>
<feature type="chain" id="PRO_5044384717" evidence="7">
    <location>
        <begin position="19"/>
        <end position="140"/>
    </location>
</feature>
<keyword evidence="4" id="KW-0249">Electron transport</keyword>
<dbReference type="SUPFAM" id="SSF46626">
    <property type="entry name" value="Cytochrome c"/>
    <property type="match status" value="1"/>
</dbReference>
<keyword evidence="11" id="KW-1185">Reference proteome</keyword>
<reference evidence="10" key="1">
    <citation type="submission" date="2018-06" db="EMBL/GenBank/DDBJ databases">
        <authorList>
            <person name="O'Rourke A."/>
        </authorList>
    </citation>
    <scope>NUCLEOTIDE SEQUENCE</scope>
    <source>
        <strain evidence="10">132550021-3</strain>
    </source>
</reference>
<dbReference type="InterPro" id="IPR036909">
    <property type="entry name" value="Cyt_c-like_dom_sf"/>
</dbReference>
<comment type="caution">
    <text evidence="10">The sequence shown here is derived from an EMBL/GenBank/DDBJ whole genome shotgun (WGS) entry which is preliminary data.</text>
</comment>
<evidence type="ECO:0000259" key="8">
    <source>
        <dbReference type="PROSITE" id="PS51007"/>
    </source>
</evidence>
<dbReference type="GO" id="GO:0020037">
    <property type="term" value="F:heme binding"/>
    <property type="evidence" value="ECO:0007669"/>
    <property type="project" value="InterPro"/>
</dbReference>
<dbReference type="PRINTS" id="PR00607">
    <property type="entry name" value="CYTCHROMECIE"/>
</dbReference>
<dbReference type="Proteomes" id="UP001189303">
    <property type="component" value="Unassembled WGS sequence"/>
</dbReference>
<feature type="signal peptide" evidence="7">
    <location>
        <begin position="1"/>
        <end position="18"/>
    </location>
</feature>
<dbReference type="Proteomes" id="UP001199322">
    <property type="component" value="Unassembled WGS sequence"/>
</dbReference>
<keyword evidence="2 6" id="KW-0349">Heme</keyword>
<evidence type="ECO:0000256" key="5">
    <source>
        <dbReference type="ARBA" id="ARBA00023004"/>
    </source>
</evidence>
<dbReference type="EMBL" id="QGBI01000003">
    <property type="protein sequence ID" value="MBX3888850.1"/>
    <property type="molecule type" value="Genomic_DNA"/>
</dbReference>
<evidence type="ECO:0000256" key="3">
    <source>
        <dbReference type="ARBA" id="ARBA00022723"/>
    </source>
</evidence>
<evidence type="ECO:0000313" key="9">
    <source>
        <dbReference type="EMBL" id="CAJ0722106.1"/>
    </source>
</evidence>
<evidence type="ECO:0000256" key="6">
    <source>
        <dbReference type="PROSITE-ProRule" id="PRU00433"/>
    </source>
</evidence>
<dbReference type="GO" id="GO:0005506">
    <property type="term" value="F:iron ion binding"/>
    <property type="evidence" value="ECO:0007669"/>
    <property type="project" value="InterPro"/>
</dbReference>
<dbReference type="InterPro" id="IPR009056">
    <property type="entry name" value="Cyt_c-like_dom"/>
</dbReference>
<accession>A0A2P4RDI9</accession>
<keyword evidence="7" id="KW-0732">Signal</keyword>
<name>A0A2P4RDI9_RALPI</name>
<evidence type="ECO:0000256" key="4">
    <source>
        <dbReference type="ARBA" id="ARBA00022982"/>
    </source>
</evidence>
<dbReference type="InterPro" id="IPR002323">
    <property type="entry name" value="Cyt_CIE"/>
</dbReference>
<feature type="domain" description="Cytochrome c" evidence="8">
    <location>
        <begin position="56"/>
        <end position="139"/>
    </location>
</feature>
<dbReference type="GO" id="GO:0009055">
    <property type="term" value="F:electron transfer activity"/>
    <property type="evidence" value="ECO:0007669"/>
    <property type="project" value="InterPro"/>
</dbReference>
<keyword evidence="3 6" id="KW-0479">Metal-binding</keyword>
<dbReference type="AlphaFoldDB" id="A0A2P4RDI9"/>
<dbReference type="PROSITE" id="PS51007">
    <property type="entry name" value="CYTC"/>
    <property type="match status" value="1"/>
</dbReference>
<keyword evidence="5 6" id="KW-0408">Iron</keyword>
<dbReference type="Gene3D" id="1.10.760.10">
    <property type="entry name" value="Cytochrome c-like domain"/>
    <property type="match status" value="1"/>
</dbReference>
<evidence type="ECO:0000256" key="2">
    <source>
        <dbReference type="ARBA" id="ARBA00022617"/>
    </source>
</evidence>
<evidence type="ECO:0000256" key="1">
    <source>
        <dbReference type="ARBA" id="ARBA00022448"/>
    </source>
</evidence>
<evidence type="ECO:0000313" key="10">
    <source>
        <dbReference type="EMBL" id="MBX3888850.1"/>
    </source>
</evidence>
<dbReference type="PROSITE" id="PS51257">
    <property type="entry name" value="PROKAR_LIPOPROTEIN"/>
    <property type="match status" value="1"/>
</dbReference>
<dbReference type="RefSeq" id="WP_039373659.1">
    <property type="nucleotide sequence ID" value="NZ_CATWFT010000001.1"/>
</dbReference>
<protein>
    <submittedName>
        <fullName evidence="10">C-type cytochrome</fullName>
    </submittedName>
</protein>
<organism evidence="10 12">
    <name type="scientific">Ralstonia pickettii</name>
    <name type="common">Burkholderia pickettii</name>
    <dbReference type="NCBI Taxonomy" id="329"/>
    <lineage>
        <taxon>Bacteria</taxon>
        <taxon>Pseudomonadati</taxon>
        <taxon>Pseudomonadota</taxon>
        <taxon>Betaproteobacteria</taxon>
        <taxon>Burkholderiales</taxon>
        <taxon>Burkholderiaceae</taxon>
        <taxon>Ralstonia</taxon>
    </lineage>
</organism>
<keyword evidence="1" id="KW-0813">Transport</keyword>
<dbReference type="EMBL" id="CATWFT010000001">
    <property type="protein sequence ID" value="CAJ0722106.1"/>
    <property type="molecule type" value="Genomic_DNA"/>
</dbReference>
<evidence type="ECO:0000256" key="7">
    <source>
        <dbReference type="SAM" id="SignalP"/>
    </source>
</evidence>
<dbReference type="PANTHER" id="PTHR40942">
    <property type="match status" value="1"/>
</dbReference>
<dbReference type="PANTHER" id="PTHR40942:SF4">
    <property type="entry name" value="CYTOCHROME C5"/>
    <property type="match status" value="1"/>
</dbReference>
<evidence type="ECO:0000313" key="11">
    <source>
        <dbReference type="Proteomes" id="UP001189303"/>
    </source>
</evidence>
<reference evidence="9 11" key="2">
    <citation type="submission" date="2023-07" db="EMBL/GenBank/DDBJ databases">
        <authorList>
            <person name="Peeters C."/>
        </authorList>
    </citation>
    <scope>NUCLEOTIDE SEQUENCE [LARGE SCALE GENOMIC DNA]</scope>
    <source>
        <strain evidence="9 11">R-38712</strain>
    </source>
</reference>
<proteinExistence type="predicted"/>
<evidence type="ECO:0000313" key="12">
    <source>
        <dbReference type="Proteomes" id="UP001199322"/>
    </source>
</evidence>